<dbReference type="OMA" id="NAICRSQ"/>
<dbReference type="GO" id="GO:0005968">
    <property type="term" value="C:Rab-protein geranylgeranyltransferase complex"/>
    <property type="evidence" value="ECO:0007669"/>
    <property type="project" value="TreeGrafter"/>
</dbReference>
<reference evidence="2 3" key="1">
    <citation type="journal article" date="2007" name="PLoS Pathog.">
        <title>Genome sequence of Babesia bovis and comparative analysis of apicomplexan hemoprotozoa.</title>
        <authorList>
            <person name="Brayton K.A."/>
            <person name="Lau A.O.T."/>
            <person name="Herndon D.R."/>
            <person name="Hannick L."/>
            <person name="Kappmeyer L.S."/>
            <person name="Berens S.J."/>
            <person name="Bidwell S.L."/>
            <person name="Brown W.C."/>
            <person name="Crabtree J."/>
            <person name="Fadrosh D."/>
            <person name="Feldblum T."/>
            <person name="Forberger H.A."/>
            <person name="Haas B.J."/>
            <person name="Howell J.M."/>
            <person name="Khouri H."/>
            <person name="Koo H."/>
            <person name="Mann D.J."/>
            <person name="Norimine J."/>
            <person name="Paulsen I.T."/>
            <person name="Radune D."/>
            <person name="Ren Q."/>
            <person name="Smith R.K. Jr."/>
            <person name="Suarez C.E."/>
            <person name="White O."/>
            <person name="Wortman J.R."/>
            <person name="Knowles D.P. Jr."/>
            <person name="McElwain T.F."/>
            <person name="Nene V.M."/>
        </authorList>
    </citation>
    <scope>NUCLEOTIDE SEQUENCE [LARGE SCALE GENOMIC DNA]</scope>
    <source>
        <strain evidence="2">T2Bo</strain>
    </source>
</reference>
<dbReference type="PRINTS" id="PR00891">
    <property type="entry name" value="RABGDIREP"/>
</dbReference>
<dbReference type="RefSeq" id="XP_001611406.1">
    <property type="nucleotide sequence ID" value="XM_001611356.1"/>
</dbReference>
<dbReference type="InterPro" id="IPR018203">
    <property type="entry name" value="GDP_dissociation_inhibitor"/>
</dbReference>
<evidence type="ECO:0008006" key="4">
    <source>
        <dbReference type="Google" id="ProtNLM"/>
    </source>
</evidence>
<dbReference type="STRING" id="5865.A7AMQ4"/>
<evidence type="ECO:0000313" key="3">
    <source>
        <dbReference type="Proteomes" id="UP000002173"/>
    </source>
</evidence>
<dbReference type="KEGG" id="bbo:BBOV_III002730"/>
<evidence type="ECO:0000256" key="1">
    <source>
        <dbReference type="ARBA" id="ARBA00005593"/>
    </source>
</evidence>
<dbReference type="Gene3D" id="3.30.519.10">
    <property type="entry name" value="Guanine Nucleotide Dissociation Inhibitor, domain 2"/>
    <property type="match status" value="1"/>
</dbReference>
<dbReference type="EMBL" id="AAXT01000001">
    <property type="protein sequence ID" value="EDO07838.1"/>
    <property type="molecule type" value="Genomic_DNA"/>
</dbReference>
<dbReference type="Gene3D" id="3.50.50.60">
    <property type="entry name" value="FAD/NAD(P)-binding domain"/>
    <property type="match status" value="1"/>
</dbReference>
<dbReference type="SUPFAM" id="SSF51905">
    <property type="entry name" value="FAD/NAD(P)-binding domain"/>
    <property type="match status" value="1"/>
</dbReference>
<dbReference type="PANTHER" id="PTHR11787:SF4">
    <property type="entry name" value="CHM, RAB ESCORT PROTEIN 1"/>
    <property type="match status" value="1"/>
</dbReference>
<dbReference type="AlphaFoldDB" id="A7AMQ4"/>
<comment type="caution">
    <text evidence="2">The sequence shown here is derived from an EMBL/GenBank/DDBJ whole genome shotgun (WGS) entry which is preliminary data.</text>
</comment>
<dbReference type="GO" id="GO:0005634">
    <property type="term" value="C:nucleus"/>
    <property type="evidence" value="ECO:0007669"/>
    <property type="project" value="TreeGrafter"/>
</dbReference>
<evidence type="ECO:0000313" key="2">
    <source>
        <dbReference type="EMBL" id="EDO07838.1"/>
    </source>
</evidence>
<protein>
    <recommendedName>
        <fullName evidence="4">Rab GDP dissociation inhibitor</fullName>
    </recommendedName>
</protein>
<name>A7AMQ4_BABBO</name>
<dbReference type="PANTHER" id="PTHR11787">
    <property type="entry name" value="RAB GDP-DISSOCIATION INHIBITOR"/>
    <property type="match status" value="1"/>
</dbReference>
<gene>
    <name evidence="2" type="ORF">BBOV_III002730</name>
</gene>
<reference evidence="3" key="2">
    <citation type="journal article" date="2020" name="Data Brief">
        <title>Transcriptome dataset of Babesia bovis life stages within vertebrate and invertebrate hosts.</title>
        <authorList>
            <person name="Ueti M.W."/>
            <person name="Johnson W.C."/>
            <person name="Kappmeyer L.S."/>
            <person name="Herndon D.R."/>
            <person name="Mousel M.R."/>
            <person name="Reif K.E."/>
            <person name="Taus N.S."/>
            <person name="Ifeonu O.O."/>
            <person name="Silva J.C."/>
            <person name="Suarez C.E."/>
            <person name="Brayton K.A."/>
        </authorList>
    </citation>
    <scope>NUCLEOTIDE SEQUENCE [LARGE SCALE GENOMIC DNA]</scope>
</reference>
<dbReference type="Proteomes" id="UP000002173">
    <property type="component" value="Unassembled WGS sequence"/>
</dbReference>
<accession>A7AMQ4</accession>
<dbReference type="Gene3D" id="1.10.405.10">
    <property type="entry name" value="Guanine Nucleotide Dissociation Inhibitor, domain 1"/>
    <property type="match status" value="1"/>
</dbReference>
<organism evidence="2 3">
    <name type="scientific">Babesia bovis</name>
    <dbReference type="NCBI Taxonomy" id="5865"/>
    <lineage>
        <taxon>Eukaryota</taxon>
        <taxon>Sar</taxon>
        <taxon>Alveolata</taxon>
        <taxon>Apicomplexa</taxon>
        <taxon>Aconoidasida</taxon>
        <taxon>Piroplasmida</taxon>
        <taxon>Babesiidae</taxon>
        <taxon>Babesia</taxon>
    </lineage>
</organism>
<sequence>MADLEVDVIITGTGITASVITGCLAYSGCKVLQIDRHHCYGQNNRTLSIKQLLESSDAHCLNSPYYLKQQYEAVFNQCTTQDVTGHTTVSGSSESNVVPTECITLDTSNHVNFKEQNRLMELMDIMYSNKDPTPQILYEISPFYKEGTRAIEVLDNLCANSSKHALDLWPKLVYSSSAAVDLLVNSGGHSYIHFTDANGPVLYGQDNANNERIQLQEVPHSRNAICRSQMLEPLEKRTLMQMVTDIMAGYCLPQFSSLSLKGTETTSSGTGNIAENLEEPDKNWLEFLRTRGCTPNIINVLCYGICMGGSDVGTWTKKEGVQRLVKYAQSINLYRESNSPFIYPMYGTGDIVQAFSRVSAVLGTVFMLRTWITSIGEPQENGLRNVTLSNGMTVRTKLLLLDGSQIGDTLYNKQVQYQQNRDMMDTLAEKPASTQPRRVHVLGLITEKPILPSLTLAVTTEPSSNPDETKDPVYIIQSGAEAGATPENTNVIYLMTVDNTEKAEFNDLANCTHPTIQRMLRICNKLCPDKGVLERALLSIYTAHEVGTEVNSDLVNMEAHRGWLSQDGCYMKKQGLGVAFIPKVKATPVVPLVEEIPLAISVVNTLLARNEAYKTAYDDKDLGKYIHVTRPEDTEDNNMDITAEKLQSIIEKYG</sequence>
<dbReference type="InParanoid" id="A7AMQ4"/>
<dbReference type="GO" id="GO:0005092">
    <property type="term" value="F:GDP-dissociation inhibitor activity"/>
    <property type="evidence" value="ECO:0007669"/>
    <property type="project" value="InterPro"/>
</dbReference>
<dbReference type="GO" id="GO:0007264">
    <property type="term" value="P:small GTPase-mediated signal transduction"/>
    <property type="evidence" value="ECO:0007669"/>
    <property type="project" value="InterPro"/>
</dbReference>
<reference evidence="3" key="3">
    <citation type="journal article" date="2021" name="Int. J. Parasitol.">
        <title>Comparative analysis of gene expression between Babesia bovis blood stages and kinetes allowed by improved genome annotation.</title>
        <authorList>
            <person name="Ueti M.W."/>
            <person name="Johnson W.C."/>
            <person name="Kappmeyer L.S."/>
            <person name="Herndon D.R."/>
            <person name="Mousel M.R."/>
            <person name="Reif K.E."/>
            <person name="Taus N.S."/>
            <person name="Ifeonu O.O."/>
            <person name="Silva J.C."/>
            <person name="Suarez C.E."/>
            <person name="Brayton K.A."/>
        </authorList>
    </citation>
    <scope>NUCLEOTIDE SEQUENCE [LARGE SCALE GENOMIC DNA]</scope>
</reference>
<dbReference type="GO" id="GO:0016192">
    <property type="term" value="P:vesicle-mediated transport"/>
    <property type="evidence" value="ECO:0007669"/>
    <property type="project" value="TreeGrafter"/>
</dbReference>
<dbReference type="GO" id="GO:0005829">
    <property type="term" value="C:cytosol"/>
    <property type="evidence" value="ECO:0007669"/>
    <property type="project" value="TreeGrafter"/>
</dbReference>
<proteinExistence type="inferred from homology"/>
<dbReference type="InterPro" id="IPR036188">
    <property type="entry name" value="FAD/NAD-bd_sf"/>
</dbReference>
<dbReference type="VEuPathDB" id="PiroplasmaDB:BBOV_III002730"/>
<dbReference type="GeneID" id="5479653"/>
<dbReference type="Pfam" id="PF00996">
    <property type="entry name" value="GDI"/>
    <property type="match status" value="2"/>
</dbReference>
<comment type="similarity">
    <text evidence="1">Belongs to the Rab GDI family.</text>
</comment>
<keyword evidence="3" id="KW-1185">Reference proteome</keyword>
<dbReference type="eggNOG" id="KOG4405">
    <property type="taxonomic scope" value="Eukaryota"/>
</dbReference>